<name>A0AAD7RIE7_9TELE</name>
<accession>A0AAD7RIE7</accession>
<dbReference type="GO" id="GO:0009966">
    <property type="term" value="P:regulation of signal transduction"/>
    <property type="evidence" value="ECO:0007669"/>
    <property type="project" value="TreeGrafter"/>
</dbReference>
<protein>
    <recommendedName>
        <fullName evidence="4">Nuclear receptor coactivator 5</fullName>
    </recommendedName>
</protein>
<dbReference type="GO" id="GO:0005654">
    <property type="term" value="C:nucleoplasm"/>
    <property type="evidence" value="ECO:0007669"/>
    <property type="project" value="TreeGrafter"/>
</dbReference>
<dbReference type="SUPFAM" id="SSF52954">
    <property type="entry name" value="Class II aaRS ABD-related"/>
    <property type="match status" value="1"/>
</dbReference>
<feature type="region of interest" description="Disordered" evidence="1">
    <location>
        <begin position="111"/>
        <end position="132"/>
    </location>
</feature>
<dbReference type="InterPro" id="IPR052600">
    <property type="entry name" value="Nuc_rcpt_coact/corep"/>
</dbReference>
<proteinExistence type="predicted"/>
<feature type="region of interest" description="Disordered" evidence="1">
    <location>
        <begin position="357"/>
        <end position="402"/>
    </location>
</feature>
<dbReference type="Proteomes" id="UP001221898">
    <property type="component" value="Unassembled WGS sequence"/>
</dbReference>
<feature type="compositionally biased region" description="Low complexity" evidence="1">
    <location>
        <begin position="380"/>
        <end position="393"/>
    </location>
</feature>
<dbReference type="Gene3D" id="3.40.50.800">
    <property type="entry name" value="Anticodon-binding domain"/>
    <property type="match status" value="1"/>
</dbReference>
<organism evidence="2 3">
    <name type="scientific">Aldrovandia affinis</name>
    <dbReference type="NCBI Taxonomy" id="143900"/>
    <lineage>
        <taxon>Eukaryota</taxon>
        <taxon>Metazoa</taxon>
        <taxon>Chordata</taxon>
        <taxon>Craniata</taxon>
        <taxon>Vertebrata</taxon>
        <taxon>Euteleostomi</taxon>
        <taxon>Actinopterygii</taxon>
        <taxon>Neopterygii</taxon>
        <taxon>Teleostei</taxon>
        <taxon>Notacanthiformes</taxon>
        <taxon>Halosauridae</taxon>
        <taxon>Aldrovandia</taxon>
    </lineage>
</organism>
<comment type="caution">
    <text evidence="2">The sequence shown here is derived from an EMBL/GenBank/DDBJ whole genome shotgun (WGS) entry which is preliminary data.</text>
</comment>
<dbReference type="InterPro" id="IPR036621">
    <property type="entry name" value="Anticodon-bd_dom_sf"/>
</dbReference>
<feature type="compositionally biased region" description="Basic and acidic residues" evidence="1">
    <location>
        <begin position="28"/>
        <end position="95"/>
    </location>
</feature>
<dbReference type="PANTHER" id="PTHR23295">
    <property type="entry name" value="NUCLEAR RECEPTOR COACTIVATOR 5-RELATED"/>
    <property type="match status" value="1"/>
</dbReference>
<dbReference type="EMBL" id="JAINUG010000264">
    <property type="protein sequence ID" value="KAJ8384814.1"/>
    <property type="molecule type" value="Genomic_DNA"/>
</dbReference>
<evidence type="ECO:0000256" key="1">
    <source>
        <dbReference type="SAM" id="MobiDB-lite"/>
    </source>
</evidence>
<evidence type="ECO:0000313" key="2">
    <source>
        <dbReference type="EMBL" id="KAJ8384814.1"/>
    </source>
</evidence>
<sequence>MLCIPSRNPYSGYGDSREPRTRSRSPMHVRDSRIHRDTRDIREPGREPRPSHLREHDPRDPNFDRYRPPGGEGREKDLRGETRGDLRDPTFRDEGYDRYYRPENYYRKKEDPYTDRYRDPWNGRREPEDERSRVVDRRRNELYRQYYEELQRHYDSERPVDCSVIVVNKQQKEYAETVGRKVRDLGMVVDLIFLNTEVSLTQALEDVGRTRTPFAIIITQQHQVHRSCTVNILYGTPQEHRNMPMQDAMVLVAHNYDLFKVEHRDKECEEIARKAAKMADDVLMRDRESEGHPISLQPAITLLSEGRYLTLEELDGLIEYLREKRERLRGSSDPHAALPSNHQQELQAKILSLFNSSAGAPPTSSGVPPPALVYSSSMGSQSASLPPSLTASSMPKTPLSSIQGPSMMSVRPALRAPGMVPSVPSLYGPPHGRMAVPQLAVRPTTSGAGINFDNPSVQKALDTLIQSGPSINHLVNPGNPPAPRPVQGMGQPPPMAHYARHY</sequence>
<evidence type="ECO:0000313" key="3">
    <source>
        <dbReference type="Proteomes" id="UP001221898"/>
    </source>
</evidence>
<feature type="region of interest" description="Disordered" evidence="1">
    <location>
        <begin position="1"/>
        <end position="95"/>
    </location>
</feature>
<keyword evidence="3" id="KW-1185">Reference proteome</keyword>
<dbReference type="PANTHER" id="PTHR23295:SF3">
    <property type="entry name" value="NUCLEAR RECEPTOR COACTIVATOR 5"/>
    <property type="match status" value="1"/>
</dbReference>
<evidence type="ECO:0008006" key="4">
    <source>
        <dbReference type="Google" id="ProtNLM"/>
    </source>
</evidence>
<gene>
    <name evidence="2" type="ORF">AAFF_G00198010</name>
</gene>
<dbReference type="AlphaFoldDB" id="A0AAD7RIE7"/>
<reference evidence="2" key="1">
    <citation type="journal article" date="2023" name="Science">
        <title>Genome structures resolve the early diversification of teleost fishes.</title>
        <authorList>
            <person name="Parey E."/>
            <person name="Louis A."/>
            <person name="Montfort J."/>
            <person name="Bouchez O."/>
            <person name="Roques C."/>
            <person name="Iampietro C."/>
            <person name="Lluch J."/>
            <person name="Castinel A."/>
            <person name="Donnadieu C."/>
            <person name="Desvignes T."/>
            <person name="Floi Bucao C."/>
            <person name="Jouanno E."/>
            <person name="Wen M."/>
            <person name="Mejri S."/>
            <person name="Dirks R."/>
            <person name="Jansen H."/>
            <person name="Henkel C."/>
            <person name="Chen W.J."/>
            <person name="Zahm M."/>
            <person name="Cabau C."/>
            <person name="Klopp C."/>
            <person name="Thompson A.W."/>
            <person name="Robinson-Rechavi M."/>
            <person name="Braasch I."/>
            <person name="Lecointre G."/>
            <person name="Bobe J."/>
            <person name="Postlethwait J.H."/>
            <person name="Berthelot C."/>
            <person name="Roest Crollius H."/>
            <person name="Guiguen Y."/>
        </authorList>
    </citation>
    <scope>NUCLEOTIDE SEQUENCE</scope>
    <source>
        <strain evidence="2">NC1722</strain>
    </source>
</reference>
<feature type="compositionally biased region" description="Polar residues" evidence="1">
    <location>
        <begin position="357"/>
        <end position="366"/>
    </location>
</feature>